<name>A0A7J7CFD1_TRIWF</name>
<sequence>MYSKDPETAREGRRRGERDVDMRMRDKVDRLCSQGQPVIKEMRDGSDPQRVRGFDYGVSHCCYFVDIQF</sequence>
<evidence type="ECO:0000313" key="3">
    <source>
        <dbReference type="Proteomes" id="UP000593562"/>
    </source>
</evidence>
<dbReference type="EMBL" id="JAAARO010000017">
    <property type="protein sequence ID" value="KAF5732858.1"/>
    <property type="molecule type" value="Genomic_DNA"/>
</dbReference>
<dbReference type="Proteomes" id="UP000593562">
    <property type="component" value="Unassembled WGS sequence"/>
</dbReference>
<protein>
    <submittedName>
        <fullName evidence="2">Uncharacterized protein</fullName>
    </submittedName>
</protein>
<gene>
    <name evidence="2" type="ORF">HS088_TW17G00391</name>
</gene>
<feature type="region of interest" description="Disordered" evidence="1">
    <location>
        <begin position="1"/>
        <end position="26"/>
    </location>
</feature>
<evidence type="ECO:0000313" key="2">
    <source>
        <dbReference type="EMBL" id="KAF5732858.1"/>
    </source>
</evidence>
<dbReference type="AlphaFoldDB" id="A0A7J7CFD1"/>
<dbReference type="InParanoid" id="A0A7J7CFD1"/>
<reference evidence="2 3" key="1">
    <citation type="journal article" date="2020" name="Nat. Commun.">
        <title>Genome of Tripterygium wilfordii and identification of cytochrome P450 involved in triptolide biosynthesis.</title>
        <authorList>
            <person name="Tu L."/>
            <person name="Su P."/>
            <person name="Zhang Z."/>
            <person name="Gao L."/>
            <person name="Wang J."/>
            <person name="Hu T."/>
            <person name="Zhou J."/>
            <person name="Zhang Y."/>
            <person name="Zhao Y."/>
            <person name="Liu Y."/>
            <person name="Song Y."/>
            <person name="Tong Y."/>
            <person name="Lu Y."/>
            <person name="Yang J."/>
            <person name="Xu C."/>
            <person name="Jia M."/>
            <person name="Peters R.J."/>
            <person name="Huang L."/>
            <person name="Gao W."/>
        </authorList>
    </citation>
    <scope>NUCLEOTIDE SEQUENCE [LARGE SCALE GENOMIC DNA]</scope>
    <source>
        <strain evidence="3">cv. XIE 37</strain>
        <tissue evidence="2">Leaf</tissue>
    </source>
</reference>
<proteinExistence type="predicted"/>
<accession>A0A7J7CFD1</accession>
<keyword evidence="3" id="KW-1185">Reference proteome</keyword>
<organism evidence="2 3">
    <name type="scientific">Tripterygium wilfordii</name>
    <name type="common">Thunder God vine</name>
    <dbReference type="NCBI Taxonomy" id="458696"/>
    <lineage>
        <taxon>Eukaryota</taxon>
        <taxon>Viridiplantae</taxon>
        <taxon>Streptophyta</taxon>
        <taxon>Embryophyta</taxon>
        <taxon>Tracheophyta</taxon>
        <taxon>Spermatophyta</taxon>
        <taxon>Magnoliopsida</taxon>
        <taxon>eudicotyledons</taxon>
        <taxon>Gunneridae</taxon>
        <taxon>Pentapetalae</taxon>
        <taxon>rosids</taxon>
        <taxon>fabids</taxon>
        <taxon>Celastrales</taxon>
        <taxon>Celastraceae</taxon>
        <taxon>Tripterygium</taxon>
    </lineage>
</organism>
<comment type="caution">
    <text evidence="2">The sequence shown here is derived from an EMBL/GenBank/DDBJ whole genome shotgun (WGS) entry which is preliminary data.</text>
</comment>
<evidence type="ECO:0000256" key="1">
    <source>
        <dbReference type="SAM" id="MobiDB-lite"/>
    </source>
</evidence>